<dbReference type="FunFam" id="2.170.270.10:FF:000010">
    <property type="entry name" value="Histone-lysine N-methyltransferase"/>
    <property type="match status" value="1"/>
</dbReference>
<keyword evidence="3" id="KW-0808">Transferase</keyword>
<dbReference type="EMBL" id="QNUK01000532">
    <property type="protein sequence ID" value="KAF5892013.1"/>
    <property type="molecule type" value="Genomic_DNA"/>
</dbReference>
<dbReference type="InterPro" id="IPR003616">
    <property type="entry name" value="Post-SET_dom"/>
</dbReference>
<feature type="domain" description="SET" evidence="11">
    <location>
        <begin position="730"/>
        <end position="847"/>
    </location>
</feature>
<evidence type="ECO:0000313" key="13">
    <source>
        <dbReference type="EMBL" id="KAF5892013.1"/>
    </source>
</evidence>
<feature type="compositionally biased region" description="Basic and acidic residues" evidence="10">
    <location>
        <begin position="247"/>
        <end position="279"/>
    </location>
</feature>
<feature type="compositionally biased region" description="Low complexity" evidence="10">
    <location>
        <begin position="356"/>
        <end position="395"/>
    </location>
</feature>
<dbReference type="Pfam" id="PF00856">
    <property type="entry name" value="SET"/>
    <property type="match status" value="1"/>
</dbReference>
<dbReference type="Proteomes" id="UP000727407">
    <property type="component" value="Unassembled WGS sequence"/>
</dbReference>
<comment type="caution">
    <text evidence="13">The sequence shown here is derived from an EMBL/GenBank/DDBJ whole genome shotgun (WGS) entry which is preliminary data.</text>
</comment>
<evidence type="ECO:0000256" key="2">
    <source>
        <dbReference type="ARBA" id="ARBA00022603"/>
    </source>
</evidence>
<dbReference type="Gene3D" id="2.170.270.10">
    <property type="entry name" value="SET domain"/>
    <property type="match status" value="1"/>
</dbReference>
<feature type="compositionally biased region" description="Basic and acidic residues" evidence="10">
    <location>
        <begin position="675"/>
        <end position="684"/>
    </location>
</feature>
<evidence type="ECO:0000256" key="5">
    <source>
        <dbReference type="ARBA" id="ARBA00022853"/>
    </source>
</evidence>
<dbReference type="PANTHER" id="PTHR45814:SF1">
    <property type="entry name" value="HISTONE-LYSINE N-METHYLTRANSFERASE SETD1B"/>
    <property type="match status" value="1"/>
</dbReference>
<dbReference type="GO" id="GO:0032259">
    <property type="term" value="P:methylation"/>
    <property type="evidence" value="ECO:0007669"/>
    <property type="project" value="UniProtKB-KW"/>
</dbReference>
<feature type="compositionally biased region" description="Low complexity" evidence="10">
    <location>
        <begin position="141"/>
        <end position="162"/>
    </location>
</feature>
<keyword evidence="14" id="KW-1185">Reference proteome</keyword>
<feature type="region of interest" description="Disordered" evidence="10">
    <location>
        <begin position="1"/>
        <end position="441"/>
    </location>
</feature>
<proteinExistence type="predicted"/>
<organism evidence="13 14">
    <name type="scientific">Clarias magur</name>
    <name type="common">Asian catfish</name>
    <name type="synonym">Macropteronotus magur</name>
    <dbReference type="NCBI Taxonomy" id="1594786"/>
    <lineage>
        <taxon>Eukaryota</taxon>
        <taxon>Metazoa</taxon>
        <taxon>Chordata</taxon>
        <taxon>Craniata</taxon>
        <taxon>Vertebrata</taxon>
        <taxon>Euteleostomi</taxon>
        <taxon>Actinopterygii</taxon>
        <taxon>Neopterygii</taxon>
        <taxon>Teleostei</taxon>
        <taxon>Ostariophysi</taxon>
        <taxon>Siluriformes</taxon>
        <taxon>Clariidae</taxon>
        <taxon>Clarias</taxon>
    </lineage>
</organism>
<dbReference type="SUPFAM" id="SSF82199">
    <property type="entry name" value="SET domain"/>
    <property type="match status" value="1"/>
</dbReference>
<evidence type="ECO:0000256" key="6">
    <source>
        <dbReference type="ARBA" id="ARBA00022884"/>
    </source>
</evidence>
<dbReference type="GO" id="GO:0042800">
    <property type="term" value="F:histone H3K4 methyltransferase activity"/>
    <property type="evidence" value="ECO:0007669"/>
    <property type="project" value="InterPro"/>
</dbReference>
<feature type="compositionally biased region" description="Acidic residues" evidence="10">
    <location>
        <begin position="68"/>
        <end position="88"/>
    </location>
</feature>
<evidence type="ECO:0000256" key="1">
    <source>
        <dbReference type="ARBA" id="ARBA00004123"/>
    </source>
</evidence>
<feature type="region of interest" description="Disordered" evidence="10">
    <location>
        <begin position="466"/>
        <end position="497"/>
    </location>
</feature>
<dbReference type="SMART" id="SM00317">
    <property type="entry name" value="SET"/>
    <property type="match status" value="1"/>
</dbReference>
<dbReference type="GO" id="GO:0003723">
    <property type="term" value="F:RNA binding"/>
    <property type="evidence" value="ECO:0007669"/>
    <property type="project" value="UniProtKB-KW"/>
</dbReference>
<protein>
    <submittedName>
        <fullName evidence="13">Histone-lysine N-methyltransferase SETD1B-A-like isoform X2</fullName>
    </submittedName>
</protein>
<feature type="compositionally biased region" description="Basic residues" evidence="10">
    <location>
        <begin position="475"/>
        <end position="484"/>
    </location>
</feature>
<keyword evidence="6" id="KW-0694">RNA-binding</keyword>
<sequence>MKSDPVQVKRKEPPDPVSTGESKRARPSTPVDDELEDEESERADAPSDGTRVDDTSSTKRRHARPVELDSEGEEEEDEEEDEEEEETGRDESSVSEREDEANVEVSERLSSSKEPEKDRDEDGSESESESSSSDSSDEEPASSSSSQSDSDSSDSASSSDYESSSDDEEEEKEEGKKAHEVTMDTEDEDKGIVSSSSSSSSQSSSSEEEEEMEKAPSTPGAPVEEESAVALCGSEEAAGAVTAAQDDLQRLSPKEIKADESDGDLEVRKTETLLEDARTQRPPTPPRTEEEEVPRTPGRDVPTPSEAETPTIHLPQPLPPAHSVVLPPRMSSDEDIPRTPGRDLPHRLSKSQSSETAPATPTIPATPNTPGEAPPTGSSLSLSSPFPYPLLTTGIPPTPGRDLNFPVFPDSPASLTLHRKSSSEKPLFKEPGSATSCSSSPFPVVPASCLDAATVPTNQHVPLIELSVPEDPAASKKKPGRPRKPAVVEPEDAPEAPEATLLLSPDLPVKDLLPECEVLPGALRAADASAALAPKPKEEIVEVKQEEIKREIMEEQTVLFEEPLQKTRGQRRSWEEILLTMKPPVKLPPRPSFKLRSDFEEMTILYDIWNEGIDEEDVRYLKITYEKISGSLPLSKKKRREDGMRDHVTGCGRSEGYYKIDKKDKMKYLNSTRLQSDEPDKDMQGRMIPAQPHASTRAGSERRSEQRRLLSSFSCDSDLLKFNQLKFRKKKIRFCKSHIHDWGLFAMEPIAADEMVIEYVGQNIRQVIADMREKRYEEEGIGSSYMFRVDHDTIIDATKCGNFARFINHSCNPNCYAKVITVESQKKIVIYSRQPINVNEEITYDYKFPIEDEKIPCLCGAENCRGTLN</sequence>
<dbReference type="AlphaFoldDB" id="A0A8J4TQL0"/>
<evidence type="ECO:0000256" key="3">
    <source>
        <dbReference type="ARBA" id="ARBA00022679"/>
    </source>
</evidence>
<keyword evidence="7" id="KW-0805">Transcription regulation</keyword>
<feature type="region of interest" description="Disordered" evidence="10">
    <location>
        <begin position="673"/>
        <end position="703"/>
    </location>
</feature>
<dbReference type="OrthoDB" id="308383at2759"/>
<feature type="compositionally biased region" description="Acidic residues" evidence="10">
    <location>
        <begin position="31"/>
        <end position="41"/>
    </location>
</feature>
<dbReference type="PROSITE" id="PS50868">
    <property type="entry name" value="POST_SET"/>
    <property type="match status" value="1"/>
</dbReference>
<name>A0A8J4TQL0_CLAMG</name>
<feature type="compositionally biased region" description="Acidic residues" evidence="10">
    <location>
        <begin position="163"/>
        <end position="172"/>
    </location>
</feature>
<evidence type="ECO:0000256" key="7">
    <source>
        <dbReference type="ARBA" id="ARBA00023015"/>
    </source>
</evidence>
<evidence type="ECO:0000256" key="8">
    <source>
        <dbReference type="ARBA" id="ARBA00023163"/>
    </source>
</evidence>
<dbReference type="CDD" id="cd19169">
    <property type="entry name" value="SET_SETD1"/>
    <property type="match status" value="1"/>
</dbReference>
<feature type="compositionally biased region" description="Basic and acidic residues" evidence="10">
    <location>
        <begin position="173"/>
        <end position="182"/>
    </location>
</feature>
<feature type="compositionally biased region" description="Basic and acidic residues" evidence="10">
    <location>
        <begin position="1"/>
        <end position="14"/>
    </location>
</feature>
<gene>
    <name evidence="13" type="primary">setd1ba</name>
    <name evidence="13" type="ORF">DAT39_018269</name>
</gene>
<evidence type="ECO:0000256" key="9">
    <source>
        <dbReference type="ARBA" id="ARBA00023242"/>
    </source>
</evidence>
<dbReference type="InterPro" id="IPR024657">
    <property type="entry name" value="COMPASS_Set1_N-SET"/>
</dbReference>
<feature type="compositionally biased region" description="Basic and acidic residues" evidence="10">
    <location>
        <begin position="331"/>
        <end position="346"/>
    </location>
</feature>
<comment type="subcellular location">
    <subcellularLocation>
        <location evidence="1">Nucleus</location>
    </subcellularLocation>
</comment>
<dbReference type="InterPro" id="IPR037841">
    <property type="entry name" value="SET_SETD1A/B"/>
</dbReference>
<keyword evidence="4" id="KW-0949">S-adenosyl-L-methionine</keyword>
<reference evidence="13" key="1">
    <citation type="submission" date="2020-07" db="EMBL/GenBank/DDBJ databases">
        <title>Clarias magur genome sequencing, assembly and annotation.</title>
        <authorList>
            <person name="Kushwaha B."/>
            <person name="Kumar R."/>
            <person name="Das P."/>
            <person name="Joshi C.G."/>
            <person name="Kumar D."/>
            <person name="Nagpure N.S."/>
            <person name="Pandey M."/>
            <person name="Agarwal S."/>
            <person name="Srivastava S."/>
            <person name="Singh M."/>
            <person name="Sahoo L."/>
            <person name="Jayasankar P."/>
            <person name="Meher P.K."/>
            <person name="Koringa P.G."/>
            <person name="Iquebal M.A."/>
            <person name="Das S.P."/>
            <person name="Bit A."/>
            <person name="Patnaik S."/>
            <person name="Patel N."/>
            <person name="Shah T.M."/>
            <person name="Hinsu A."/>
            <person name="Jena J.K."/>
        </authorList>
    </citation>
    <scope>NUCLEOTIDE SEQUENCE</scope>
    <source>
        <strain evidence="13">CIFAMagur01</strain>
        <tissue evidence="13">Testis</tissue>
    </source>
</reference>
<dbReference type="InterPro" id="IPR001214">
    <property type="entry name" value="SET_dom"/>
</dbReference>
<evidence type="ECO:0000259" key="12">
    <source>
        <dbReference type="PROSITE" id="PS50868"/>
    </source>
</evidence>
<evidence type="ECO:0000256" key="4">
    <source>
        <dbReference type="ARBA" id="ARBA00022691"/>
    </source>
</evidence>
<dbReference type="PROSITE" id="PS50280">
    <property type="entry name" value="SET"/>
    <property type="match status" value="1"/>
</dbReference>
<feature type="compositionally biased region" description="Basic and acidic residues" evidence="10">
    <location>
        <begin position="105"/>
        <end position="120"/>
    </location>
</feature>
<dbReference type="InterPro" id="IPR044570">
    <property type="entry name" value="Set1-like"/>
</dbReference>
<evidence type="ECO:0000313" key="14">
    <source>
        <dbReference type="Proteomes" id="UP000727407"/>
    </source>
</evidence>
<feature type="compositionally biased region" description="Low complexity" evidence="10">
    <location>
        <begin position="194"/>
        <end position="205"/>
    </location>
</feature>
<keyword evidence="9" id="KW-0539">Nucleus</keyword>
<keyword evidence="2" id="KW-0489">Methyltransferase</keyword>
<dbReference type="InterPro" id="IPR046341">
    <property type="entry name" value="SET_dom_sf"/>
</dbReference>
<keyword evidence="5" id="KW-0156">Chromatin regulator</keyword>
<keyword evidence="8" id="KW-0804">Transcription</keyword>
<dbReference type="Pfam" id="PF11764">
    <property type="entry name" value="N-SET"/>
    <property type="match status" value="1"/>
</dbReference>
<evidence type="ECO:0000256" key="10">
    <source>
        <dbReference type="SAM" id="MobiDB-lite"/>
    </source>
</evidence>
<feature type="domain" description="Post-SET" evidence="12">
    <location>
        <begin position="853"/>
        <end position="869"/>
    </location>
</feature>
<accession>A0A8J4TQL0</accession>
<dbReference type="SMART" id="SM01291">
    <property type="entry name" value="N-SET"/>
    <property type="match status" value="1"/>
</dbReference>
<dbReference type="PANTHER" id="PTHR45814">
    <property type="entry name" value="HISTONE-LYSINE N-METHYLTRANSFERASE SETD1"/>
    <property type="match status" value="1"/>
</dbReference>
<evidence type="ECO:0000259" key="11">
    <source>
        <dbReference type="PROSITE" id="PS50280"/>
    </source>
</evidence>
<dbReference type="SMART" id="SM00508">
    <property type="entry name" value="PostSET"/>
    <property type="match status" value="1"/>
</dbReference>
<feature type="compositionally biased region" description="Basic and acidic residues" evidence="10">
    <location>
        <begin position="42"/>
        <end position="57"/>
    </location>
</feature>
<dbReference type="GO" id="GO:0048188">
    <property type="term" value="C:Set1C/COMPASS complex"/>
    <property type="evidence" value="ECO:0007669"/>
    <property type="project" value="InterPro"/>
</dbReference>